<reference evidence="13" key="1">
    <citation type="submission" date="2019-03" db="EMBL/GenBank/DDBJ databases">
        <authorList>
            <person name="Mank J."/>
            <person name="Almeida P."/>
        </authorList>
    </citation>
    <scope>NUCLEOTIDE SEQUENCE</scope>
    <source>
        <strain evidence="13">78183</strain>
    </source>
</reference>
<dbReference type="Pfam" id="PF00067">
    <property type="entry name" value="p450"/>
    <property type="match status" value="2"/>
</dbReference>
<dbReference type="CDD" id="cd20653">
    <property type="entry name" value="CYP81"/>
    <property type="match status" value="1"/>
</dbReference>
<evidence type="ECO:0000256" key="6">
    <source>
        <dbReference type="ARBA" id="ARBA00022723"/>
    </source>
</evidence>
<dbReference type="PANTHER" id="PTHR47947">
    <property type="entry name" value="CYTOCHROME P450 82C3-RELATED"/>
    <property type="match status" value="1"/>
</dbReference>
<evidence type="ECO:0000256" key="9">
    <source>
        <dbReference type="ARBA" id="ARBA00023004"/>
    </source>
</evidence>
<evidence type="ECO:0000256" key="4">
    <source>
        <dbReference type="ARBA" id="ARBA00022617"/>
    </source>
</evidence>
<evidence type="ECO:0000256" key="3">
    <source>
        <dbReference type="ARBA" id="ARBA00010617"/>
    </source>
</evidence>
<accession>A0A6N2M3Z2</accession>
<evidence type="ECO:0000313" key="13">
    <source>
        <dbReference type="EMBL" id="VFU48383.1"/>
    </source>
</evidence>
<comment type="similarity">
    <text evidence="3">Belongs to the cytochrome P450 family.</text>
</comment>
<dbReference type="GO" id="GO:0004497">
    <property type="term" value="F:monooxygenase activity"/>
    <property type="evidence" value="ECO:0007669"/>
    <property type="project" value="UniProtKB-KW"/>
</dbReference>
<dbReference type="GO" id="GO:0016020">
    <property type="term" value="C:membrane"/>
    <property type="evidence" value="ECO:0007669"/>
    <property type="project" value="UniProtKB-SubCell"/>
</dbReference>
<evidence type="ECO:0000256" key="5">
    <source>
        <dbReference type="ARBA" id="ARBA00022692"/>
    </source>
</evidence>
<dbReference type="PANTHER" id="PTHR47947:SF26">
    <property type="entry name" value="CYTOCHROME P450"/>
    <property type="match status" value="1"/>
</dbReference>
<evidence type="ECO:0000256" key="7">
    <source>
        <dbReference type="ARBA" id="ARBA00022989"/>
    </source>
</evidence>
<comment type="cofactor">
    <cofactor evidence="1 12">
        <name>heme</name>
        <dbReference type="ChEBI" id="CHEBI:30413"/>
    </cofactor>
</comment>
<dbReference type="AlphaFoldDB" id="A0A6N2M3Z2"/>
<keyword evidence="7" id="KW-1133">Transmembrane helix</keyword>
<evidence type="ECO:0000256" key="11">
    <source>
        <dbReference type="ARBA" id="ARBA00023136"/>
    </source>
</evidence>
<dbReference type="InterPro" id="IPR036396">
    <property type="entry name" value="Cyt_P450_sf"/>
</dbReference>
<keyword evidence="6 12" id="KW-0479">Metal-binding</keyword>
<dbReference type="InterPro" id="IPR001128">
    <property type="entry name" value="Cyt_P450"/>
</dbReference>
<evidence type="ECO:0000256" key="1">
    <source>
        <dbReference type="ARBA" id="ARBA00001971"/>
    </source>
</evidence>
<proteinExistence type="inferred from homology"/>
<protein>
    <recommendedName>
        <fullName evidence="14">Isoflavone 2'-hydroxylase</fullName>
    </recommendedName>
</protein>
<evidence type="ECO:0000256" key="12">
    <source>
        <dbReference type="PIRSR" id="PIRSR602401-1"/>
    </source>
</evidence>
<keyword evidence="4 12" id="KW-0349">Heme</keyword>
<dbReference type="Gene3D" id="1.10.630.10">
    <property type="entry name" value="Cytochrome P450"/>
    <property type="match status" value="4"/>
</dbReference>
<dbReference type="FunFam" id="1.10.630.10:FF:000023">
    <property type="entry name" value="Cytochrome P450 family protein"/>
    <property type="match status" value="2"/>
</dbReference>
<evidence type="ECO:0000256" key="2">
    <source>
        <dbReference type="ARBA" id="ARBA00004370"/>
    </source>
</evidence>
<evidence type="ECO:0008006" key="14">
    <source>
        <dbReference type="Google" id="ProtNLM"/>
    </source>
</evidence>
<dbReference type="GO" id="GO:0005506">
    <property type="term" value="F:iron ion binding"/>
    <property type="evidence" value="ECO:0007669"/>
    <property type="project" value="InterPro"/>
</dbReference>
<comment type="subcellular location">
    <subcellularLocation>
        <location evidence="2">Membrane</location>
    </subcellularLocation>
</comment>
<keyword evidence="8" id="KW-0560">Oxidoreductase</keyword>
<dbReference type="InterPro" id="IPR002401">
    <property type="entry name" value="Cyt_P450_E_grp-I"/>
</dbReference>
<dbReference type="GO" id="GO:0020037">
    <property type="term" value="F:heme binding"/>
    <property type="evidence" value="ECO:0007669"/>
    <property type="project" value="InterPro"/>
</dbReference>
<feature type="binding site" description="axial binding residue" evidence="12">
    <location>
        <position position="476"/>
    </location>
    <ligand>
        <name>heme</name>
        <dbReference type="ChEBI" id="CHEBI:30413"/>
    </ligand>
    <ligandPart>
        <name>Fe</name>
        <dbReference type="ChEBI" id="CHEBI:18248"/>
    </ligandPart>
</feature>
<name>A0A6N2M3Z2_SALVM</name>
<dbReference type="PRINTS" id="PR00385">
    <property type="entry name" value="P450"/>
</dbReference>
<keyword evidence="9 12" id="KW-0408">Iron</keyword>
<dbReference type="EMBL" id="CAADRP010001696">
    <property type="protein sequence ID" value="VFU48383.1"/>
    <property type="molecule type" value="Genomic_DNA"/>
</dbReference>
<sequence length="931" mass="106327">MCGDGSAVIELRTMLLDLNFNIMMRMVAGKKYYGEEVDGLEESRRFKNMMQEFSECTRVTNLGDLFPILQCVDYDGFKNRMTQLGKRMDAFWQGLIDEHRVDKDRNTMVSHLLALQESEPEYYTDEIIKGIILNDIILANRPPFLNGKVLNYNFTTLAAAPYGDHWRNLRRLTAIEVFSATRLNAFASIRREEVKNLLRRIHKMCGDGSAVIELRTMLLDLNFNIMMRMVAGKKYYGEEVDGLEESRRFKNMMQEFSECTRVTNLGDLFPILQCVDYDGFKNRMTQLGKRMDAFWQGLIDEHRVDKDRNTMVSHLLALQESEPEYYTDEIIKGIILMMLVAGTKTSAMSLEWAFSNMLNNPHVLKKGMGEVDTQVGQDRLLDEPDFSNLHYIQCIIYENLRLCPPAPLLVPHVASERCSLGGYDVPSGAMVLVNAWSIHRNPDVWEDPLSCKPERFQNGRGDSYKLMPFGLGRRGCPGEAMALRVINLVMGQLLQCFEFTTVDGKEIDMTETAATLMVKITPLELILSISSKMEDFLQYSLLGGVFLLLVIVLQHARKHRLKLPPSPPARLILGHLPLLKQPKAIHRTLHDISQKYGPIVTLKFGFRTVIIVASPEAVEECFTKNDIILANRPPFLNGKVLNYNFTTLAAAPYGDHWRNLRRLTAIEVFSATRLNAFASIRREEVKNLLRRIHKMCGDGSAVIELRTMLLDLNFNIMMRMVAGKKYYGEEVDGLEESRRFKNMMQEFSECTRVTNLGDLFPILQCVDYDGFKNRMGKRMDAFWQGLIDEHRVDKDRNTMVSHLLALQESEPEYYTDEIIKGIILMMLVAGTKTSAMSLEWAFSNMLNNPHVLKKRMGELMPFGLGRRGCPGEAMALRVINLVMGQLLQCFEFTTVDGKEIDMTETAATLMVKITPLELMCKARPNTHNLLA</sequence>
<evidence type="ECO:0000256" key="8">
    <source>
        <dbReference type="ARBA" id="ARBA00023002"/>
    </source>
</evidence>
<keyword evidence="10" id="KW-0503">Monooxygenase</keyword>
<dbReference type="PROSITE" id="PS00086">
    <property type="entry name" value="CYTOCHROME_P450"/>
    <property type="match status" value="2"/>
</dbReference>
<keyword evidence="5" id="KW-0812">Transmembrane</keyword>
<dbReference type="GO" id="GO:0016705">
    <property type="term" value="F:oxidoreductase activity, acting on paired donors, with incorporation or reduction of molecular oxygen"/>
    <property type="evidence" value="ECO:0007669"/>
    <property type="project" value="InterPro"/>
</dbReference>
<dbReference type="InterPro" id="IPR017972">
    <property type="entry name" value="Cyt_P450_CS"/>
</dbReference>
<dbReference type="SUPFAM" id="SSF48264">
    <property type="entry name" value="Cytochrome P450"/>
    <property type="match status" value="3"/>
</dbReference>
<dbReference type="PRINTS" id="PR00463">
    <property type="entry name" value="EP450I"/>
</dbReference>
<organism evidence="13">
    <name type="scientific">Salix viminalis</name>
    <name type="common">Common osier</name>
    <name type="synonym">Basket willow</name>
    <dbReference type="NCBI Taxonomy" id="40686"/>
    <lineage>
        <taxon>Eukaryota</taxon>
        <taxon>Viridiplantae</taxon>
        <taxon>Streptophyta</taxon>
        <taxon>Embryophyta</taxon>
        <taxon>Tracheophyta</taxon>
        <taxon>Spermatophyta</taxon>
        <taxon>Magnoliopsida</taxon>
        <taxon>eudicotyledons</taxon>
        <taxon>Gunneridae</taxon>
        <taxon>Pentapetalae</taxon>
        <taxon>rosids</taxon>
        <taxon>fabids</taxon>
        <taxon>Malpighiales</taxon>
        <taxon>Salicaceae</taxon>
        <taxon>Saliceae</taxon>
        <taxon>Salix</taxon>
    </lineage>
</organism>
<gene>
    <name evidence="13" type="ORF">SVIM_LOCUS316445</name>
</gene>
<keyword evidence="11" id="KW-0472">Membrane</keyword>
<evidence type="ECO:0000256" key="10">
    <source>
        <dbReference type="ARBA" id="ARBA00023033"/>
    </source>
</evidence>
<dbReference type="InterPro" id="IPR050651">
    <property type="entry name" value="Plant_Cytochrome_P450_Monoox"/>
</dbReference>